<reference evidence="1" key="1">
    <citation type="submission" date="2018-06" db="EMBL/GenBank/DDBJ databases">
        <authorList>
            <person name="Zhirakovskaya E."/>
        </authorList>
    </citation>
    <scope>NUCLEOTIDE SEQUENCE</scope>
</reference>
<protein>
    <submittedName>
        <fullName evidence="1">Urea ABC transporter, substrate binding protein UrtA</fullName>
    </submittedName>
</protein>
<dbReference type="NCBIfam" id="TIGR03407">
    <property type="entry name" value="urea_ABC_UrtA"/>
    <property type="match status" value="1"/>
</dbReference>
<dbReference type="Pfam" id="PF13433">
    <property type="entry name" value="Peripla_BP_5"/>
    <property type="match status" value="1"/>
</dbReference>
<proteinExistence type="predicted"/>
<dbReference type="InterPro" id="IPR017777">
    <property type="entry name" value="ABC_urea-bd_UrtA"/>
</dbReference>
<evidence type="ECO:0000313" key="1">
    <source>
        <dbReference type="EMBL" id="VAX06355.1"/>
    </source>
</evidence>
<dbReference type="AlphaFoldDB" id="A0A3B1BJG5"/>
<accession>A0A3B1BJG5</accession>
<sequence length="427" mass="46880">MTTNKFKTLAVAALLTASTTLAWAGDTIKVGVLHSLSGTMAISETTLKDTMLMLIDEQNKKGGLLGKKLEAVVVDPASNWPLFAEKARELISKDKTDVVFGCWTSVSRKSVLPVFEELNSILFYPVQYEGEESSKNVFYTGAAPNQQAVPAVDYLMNDLGVKRWVLAGTDYVYPRTTNKILKAYLLAKGVKEKDIMINYTPFGHSDWQSIVSDIKKFGSTGKKTAVVSTINGDANVPFYKELGNQGISAEDIPVVAFSVGEEELSGLDTKPLVGHLAAWNYFMSVESDENEAFIESWQKFIKSKKRVTNDPMEAHYIGFNMWVKAVEKAGTTDPAVVQDALIGVSVPNLSGGYSAMMPNHHITKPVLIGEIQKNGQFDIVWETTGLVPGDAWSDYLPGSRDLISDWRAPLSCGNYNVKSKKCSGQNY</sequence>
<dbReference type="SUPFAM" id="SSF53822">
    <property type="entry name" value="Periplasmic binding protein-like I"/>
    <property type="match status" value="1"/>
</dbReference>
<dbReference type="PANTHER" id="PTHR47628:SF1">
    <property type="entry name" value="ALIPHATIC AMIDASE EXPRESSION-REGULATING PROTEIN"/>
    <property type="match status" value="1"/>
</dbReference>
<dbReference type="Gene3D" id="3.40.50.2300">
    <property type="match status" value="2"/>
</dbReference>
<dbReference type="CDD" id="cd06355">
    <property type="entry name" value="PBP1_FmdD-like"/>
    <property type="match status" value="1"/>
</dbReference>
<dbReference type="InterPro" id="IPR028082">
    <property type="entry name" value="Peripla_BP_I"/>
</dbReference>
<dbReference type="PANTHER" id="PTHR47628">
    <property type="match status" value="1"/>
</dbReference>
<dbReference type="EMBL" id="UOFY01000008">
    <property type="protein sequence ID" value="VAX06355.1"/>
    <property type="molecule type" value="Genomic_DNA"/>
</dbReference>
<organism evidence="1">
    <name type="scientific">hydrothermal vent metagenome</name>
    <dbReference type="NCBI Taxonomy" id="652676"/>
    <lineage>
        <taxon>unclassified sequences</taxon>
        <taxon>metagenomes</taxon>
        <taxon>ecological metagenomes</taxon>
    </lineage>
</organism>
<name>A0A3B1BJG5_9ZZZZ</name>
<gene>
    <name evidence="1" type="ORF">MNBD_GAMMA25-1824</name>
</gene>
<dbReference type="FunFam" id="3.40.50.2300:FF:000097">
    <property type="entry name" value="Branched-chain amino acid ABC transporter substrate-binding protein"/>
    <property type="match status" value="1"/>
</dbReference>